<protein>
    <submittedName>
        <fullName evidence="1">Uncharacterized protein</fullName>
    </submittedName>
</protein>
<reference evidence="2" key="1">
    <citation type="submission" date="2018-04" db="EMBL/GenBank/DDBJ databases">
        <authorList>
            <person name="Cornet L."/>
        </authorList>
    </citation>
    <scope>NUCLEOTIDE SEQUENCE [LARGE SCALE GENOMIC DNA]</scope>
</reference>
<evidence type="ECO:0000313" key="2">
    <source>
        <dbReference type="Proteomes" id="UP000249081"/>
    </source>
</evidence>
<dbReference type="Proteomes" id="UP000249081">
    <property type="component" value="Unassembled WGS sequence"/>
</dbReference>
<comment type="caution">
    <text evidence="1">The sequence shown here is derived from an EMBL/GenBank/DDBJ whole genome shotgun (WGS) entry which is preliminary data.</text>
</comment>
<proteinExistence type="predicted"/>
<gene>
    <name evidence="1" type="ORF">DCF17_03530</name>
</gene>
<dbReference type="AlphaFoldDB" id="A0A2W4WIM2"/>
<evidence type="ECO:0000313" key="1">
    <source>
        <dbReference type="EMBL" id="PZO44706.1"/>
    </source>
</evidence>
<reference evidence="1 2" key="2">
    <citation type="submission" date="2018-06" db="EMBL/GenBank/DDBJ databases">
        <title>Metagenomic assembly of (sub)arctic Cyanobacteria and their associated microbiome from non-axenic cultures.</title>
        <authorList>
            <person name="Baurain D."/>
        </authorList>
    </citation>
    <scope>NUCLEOTIDE SEQUENCE [LARGE SCALE GENOMIC DNA]</scope>
    <source>
        <strain evidence="1">ULC041bin1</strain>
    </source>
</reference>
<sequence>MTTTISLQISLDSLIQAVSSLDLEAKRHLLNIIEQQIFEAEEDSYIEDSETKAEIESVRLEYQQGDFVTIDDFIQTQSN</sequence>
<accession>A0A2W4WIM2</accession>
<name>A0A2W4WIM2_9CYAN</name>
<dbReference type="EMBL" id="QBMN01000015">
    <property type="protein sequence ID" value="PZO44706.1"/>
    <property type="molecule type" value="Genomic_DNA"/>
</dbReference>
<organism evidence="1 2">
    <name type="scientific">Shackletoniella antarctica</name>
    <dbReference type="NCBI Taxonomy" id="268115"/>
    <lineage>
        <taxon>Bacteria</taxon>
        <taxon>Bacillati</taxon>
        <taxon>Cyanobacteriota</taxon>
        <taxon>Cyanophyceae</taxon>
        <taxon>Oculatellales</taxon>
        <taxon>Oculatellaceae</taxon>
        <taxon>Shackletoniella</taxon>
    </lineage>
</organism>